<evidence type="ECO:0000256" key="1">
    <source>
        <dbReference type="SAM" id="Phobius"/>
    </source>
</evidence>
<feature type="transmembrane region" description="Helical" evidence="1">
    <location>
        <begin position="87"/>
        <end position="108"/>
    </location>
</feature>
<evidence type="ECO:0000313" key="2">
    <source>
        <dbReference type="EMBL" id="KRN66878.1"/>
    </source>
</evidence>
<comment type="caution">
    <text evidence="2">The sequence shown here is derived from an EMBL/GenBank/DDBJ whole genome shotgun (WGS) entry which is preliminary data.</text>
</comment>
<evidence type="ECO:0000313" key="3">
    <source>
        <dbReference type="Proteomes" id="UP000051568"/>
    </source>
</evidence>
<gene>
    <name evidence="2" type="ORF">IV80_GL000967</name>
</gene>
<keyword evidence="3" id="KW-1185">Reference proteome</keyword>
<name>A0A0R2IQ79_9LACO</name>
<feature type="transmembrane region" description="Helical" evidence="1">
    <location>
        <begin position="48"/>
        <end position="67"/>
    </location>
</feature>
<dbReference type="PATRIC" id="fig|319652.3.peg.973"/>
<dbReference type="NCBIfam" id="TIGR03766">
    <property type="entry name" value="TIGR03766 family XrtG-associated glycosyltransferase"/>
    <property type="match status" value="1"/>
</dbReference>
<keyword evidence="1" id="KW-1133">Transmembrane helix</keyword>
<keyword evidence="1" id="KW-0472">Membrane</keyword>
<proteinExistence type="predicted"/>
<keyword evidence="1" id="KW-0812">Transmembrane</keyword>
<feature type="transmembrane region" description="Helical" evidence="1">
    <location>
        <begin position="12"/>
        <end position="36"/>
    </location>
</feature>
<protein>
    <submittedName>
        <fullName evidence="2">Integral membrane protein</fullName>
    </submittedName>
</protein>
<feature type="transmembrane region" description="Helical" evidence="1">
    <location>
        <begin position="258"/>
        <end position="275"/>
    </location>
</feature>
<feature type="transmembrane region" description="Helical" evidence="1">
    <location>
        <begin position="461"/>
        <end position="478"/>
    </location>
</feature>
<dbReference type="InterPro" id="IPR021200">
    <property type="entry name" value="CHIM_prot"/>
</dbReference>
<dbReference type="Proteomes" id="UP000051568">
    <property type="component" value="Unassembled WGS sequence"/>
</dbReference>
<feature type="transmembrane region" description="Helical" evidence="1">
    <location>
        <begin position="233"/>
        <end position="252"/>
    </location>
</feature>
<dbReference type="EMBL" id="JQBR01000003">
    <property type="protein sequence ID" value="KRN66878.1"/>
    <property type="molecule type" value="Genomic_DNA"/>
</dbReference>
<feature type="transmembrane region" description="Helical" evidence="1">
    <location>
        <begin position="437"/>
        <end position="454"/>
    </location>
</feature>
<dbReference type="STRING" id="319652.IV80_GL000967"/>
<dbReference type="AlphaFoldDB" id="A0A0R2IQ79"/>
<accession>A0A0R2IQ79</accession>
<feature type="transmembrane region" description="Helical" evidence="1">
    <location>
        <begin position="287"/>
        <end position="307"/>
    </location>
</feature>
<feature type="transmembrane region" description="Helical" evidence="1">
    <location>
        <begin position="156"/>
        <end position="181"/>
    </location>
</feature>
<sequence>MNAKFFKFSNRFILYLFNILFFLTLIFAITSPNIIVGDNKVTGAGTTMFTSLFLIGLISLILAIIVYPRVRHFFWLVFIKYQKRTAWILFSLVILWQLIFVLCVHPPIGFDVGAIHEGLINTSDMELRVYFSLYYNNIALLLIQHYLSTLFSTTSWLFLDLMTMLVVDLAAFFNFVTIAIIDRRKLPLAVYIHAVWLFIFPTIIVPYTDAWVLPLVSGYLMSYCFVRSPKFKLWLRIIMALIFGLLVAGTYFMKPSAIVPVVAIVMIEVIFWLKKQTFNGISSLKKISIVSLILPFLCVASIFAGYYQGQKVINNQNYIIVNRLRGVPVVHYLSMGLSGDGGYNPKDALAMARLVDKKARTTYSKRLLIKRLKKMGPLGYAKFLFNKHRNDTADGTFAWVKEGHFINENPRPKGTGFAGYLRQFVYLYGTHLGDFRFISQLWWIIWLFMIAFGWHNHQKLVQLLRLAIIGGFLYLLLFEGGEVVI</sequence>
<dbReference type="RefSeq" id="WP_236699563.1">
    <property type="nucleotide sequence ID" value="NZ_BJVH01000014.1"/>
</dbReference>
<reference evidence="2 3" key="1">
    <citation type="journal article" date="2015" name="Genome Announc.">
        <title>Expanding the biotechnology potential of lactobacilli through comparative genomics of 213 strains and associated genera.</title>
        <authorList>
            <person name="Sun Z."/>
            <person name="Harris H.M."/>
            <person name="McCann A."/>
            <person name="Guo C."/>
            <person name="Argimon S."/>
            <person name="Zhang W."/>
            <person name="Yang X."/>
            <person name="Jeffery I.B."/>
            <person name="Cooney J.C."/>
            <person name="Kagawa T.F."/>
            <person name="Liu W."/>
            <person name="Song Y."/>
            <person name="Salvetti E."/>
            <person name="Wrobel A."/>
            <person name="Rasinkangas P."/>
            <person name="Parkhill J."/>
            <person name="Rea M.C."/>
            <person name="O'Sullivan O."/>
            <person name="Ritari J."/>
            <person name="Douillard F.P."/>
            <person name="Paul Ross R."/>
            <person name="Yang R."/>
            <person name="Briner A.E."/>
            <person name="Felis G.E."/>
            <person name="de Vos W.M."/>
            <person name="Barrangou R."/>
            <person name="Klaenhammer T.R."/>
            <person name="Caufield P.W."/>
            <person name="Cui Y."/>
            <person name="Zhang H."/>
            <person name="O'Toole P.W."/>
        </authorList>
    </citation>
    <scope>NUCLEOTIDE SEQUENCE [LARGE SCALE GENOMIC DNA]</scope>
    <source>
        <strain evidence="2 3">DSM 17757</strain>
    </source>
</reference>
<organism evidence="2 3">
    <name type="scientific">Pediococcus cellicola</name>
    <dbReference type="NCBI Taxonomy" id="319652"/>
    <lineage>
        <taxon>Bacteria</taxon>
        <taxon>Bacillati</taxon>
        <taxon>Bacillota</taxon>
        <taxon>Bacilli</taxon>
        <taxon>Lactobacillales</taxon>
        <taxon>Lactobacillaceae</taxon>
        <taxon>Pediococcus</taxon>
    </lineage>
</organism>